<reference evidence="2 3" key="1">
    <citation type="submission" date="2019-07" db="EMBL/GenBank/DDBJ databases">
        <title>Whole genome shotgun sequence of Reyranella soli NBRC 108950.</title>
        <authorList>
            <person name="Hosoyama A."/>
            <person name="Uohara A."/>
            <person name="Ohji S."/>
            <person name="Ichikawa N."/>
        </authorList>
    </citation>
    <scope>NUCLEOTIDE SEQUENCE [LARGE SCALE GENOMIC DNA]</scope>
    <source>
        <strain evidence="2 3">NBRC 108950</strain>
    </source>
</reference>
<accession>A0A512NF77</accession>
<dbReference type="EMBL" id="BKAJ01000083">
    <property type="protein sequence ID" value="GEP57605.1"/>
    <property type="molecule type" value="Genomic_DNA"/>
</dbReference>
<proteinExistence type="predicted"/>
<evidence type="ECO:0000259" key="1">
    <source>
        <dbReference type="Pfam" id="PF20109"/>
    </source>
</evidence>
<gene>
    <name evidence="2" type="ORF">RSO01_47710</name>
</gene>
<dbReference type="AlphaFoldDB" id="A0A512NF77"/>
<dbReference type="Pfam" id="PF20109">
    <property type="entry name" value="Trans_reg_dom"/>
    <property type="match status" value="1"/>
</dbReference>
<name>A0A512NF77_9HYPH</name>
<evidence type="ECO:0000313" key="3">
    <source>
        <dbReference type="Proteomes" id="UP000321058"/>
    </source>
</evidence>
<comment type="caution">
    <text evidence="2">The sequence shown here is derived from an EMBL/GenBank/DDBJ whole genome shotgun (WGS) entry which is preliminary data.</text>
</comment>
<organism evidence="2 3">
    <name type="scientific">Reyranella soli</name>
    <dbReference type="NCBI Taxonomy" id="1230389"/>
    <lineage>
        <taxon>Bacteria</taxon>
        <taxon>Pseudomonadati</taxon>
        <taxon>Pseudomonadota</taxon>
        <taxon>Alphaproteobacteria</taxon>
        <taxon>Hyphomicrobiales</taxon>
        <taxon>Reyranellaceae</taxon>
        <taxon>Reyranella</taxon>
    </lineage>
</organism>
<dbReference type="RefSeq" id="WP_170303309.1">
    <property type="nucleotide sequence ID" value="NZ_BKAJ01000083.1"/>
</dbReference>
<dbReference type="Proteomes" id="UP000321058">
    <property type="component" value="Unassembled WGS sequence"/>
</dbReference>
<protein>
    <recommendedName>
        <fullName evidence="1">Transcriptional regulator-like domain-containing protein</fullName>
    </recommendedName>
</protein>
<evidence type="ECO:0000313" key="2">
    <source>
        <dbReference type="EMBL" id="GEP57605.1"/>
    </source>
</evidence>
<keyword evidence="3" id="KW-1185">Reference proteome</keyword>
<sequence length="70" mass="8382">MSRAYWRSLEAYEKLQTFDDPGFAFQYLSRNPDFAKGRERLQQMDRKGTLDSAELNAFARRWGLLFRQDD</sequence>
<feature type="domain" description="Transcriptional regulator-like" evidence="1">
    <location>
        <begin position="6"/>
        <end position="67"/>
    </location>
</feature>
<dbReference type="InterPro" id="IPR045465">
    <property type="entry name" value="Trans_reg_dom"/>
</dbReference>